<keyword evidence="6" id="KW-0812">Transmembrane</keyword>
<evidence type="ECO:0000256" key="5">
    <source>
        <dbReference type="ARBA" id="ARBA00023004"/>
    </source>
</evidence>
<evidence type="ECO:0000256" key="3">
    <source>
        <dbReference type="ARBA" id="ARBA00022617"/>
    </source>
</evidence>
<evidence type="ECO:0000256" key="1">
    <source>
        <dbReference type="ARBA" id="ARBA00022450"/>
    </source>
</evidence>
<evidence type="ECO:0000256" key="4">
    <source>
        <dbReference type="ARBA" id="ARBA00022723"/>
    </source>
</evidence>
<comment type="caution">
    <text evidence="8">The sequence shown here is derived from an EMBL/GenBank/DDBJ whole genome shotgun (WGS) entry which is preliminary data.</text>
</comment>
<reference evidence="8" key="1">
    <citation type="submission" date="2023-10" db="EMBL/GenBank/DDBJ databases">
        <authorList>
            <person name="Hackl T."/>
        </authorList>
    </citation>
    <scope>NUCLEOTIDE SEQUENCE</scope>
</reference>
<dbReference type="InterPro" id="IPR009081">
    <property type="entry name" value="PP-bd_ACP"/>
</dbReference>
<gene>
    <name evidence="8" type="ORF">KHLLAP_LOCUS2762</name>
</gene>
<dbReference type="Proteomes" id="UP001295740">
    <property type="component" value="Unassembled WGS sequence"/>
</dbReference>
<keyword evidence="5" id="KW-0408">Iron</keyword>
<protein>
    <submittedName>
        <fullName evidence="8">Uu.00g096880.m01.CDS01</fullName>
    </submittedName>
</protein>
<keyword evidence="4" id="KW-0479">Metal-binding</keyword>
<keyword evidence="3" id="KW-0349">Heme</keyword>
<dbReference type="InterPro" id="IPR050121">
    <property type="entry name" value="Cytochrome_P450_monoxygenase"/>
</dbReference>
<dbReference type="InterPro" id="IPR036736">
    <property type="entry name" value="ACP-like_sf"/>
</dbReference>
<keyword evidence="6" id="KW-0472">Membrane</keyword>
<proteinExistence type="predicted"/>
<dbReference type="Pfam" id="PF00550">
    <property type="entry name" value="PP-binding"/>
    <property type="match status" value="1"/>
</dbReference>
<dbReference type="SMART" id="SM00823">
    <property type="entry name" value="PKS_PP"/>
    <property type="match status" value="1"/>
</dbReference>
<dbReference type="InterPro" id="IPR020806">
    <property type="entry name" value="PKS_PP-bd"/>
</dbReference>
<organism evidence="8 9">
    <name type="scientific">Anthostomella pinea</name>
    <dbReference type="NCBI Taxonomy" id="933095"/>
    <lineage>
        <taxon>Eukaryota</taxon>
        <taxon>Fungi</taxon>
        <taxon>Dikarya</taxon>
        <taxon>Ascomycota</taxon>
        <taxon>Pezizomycotina</taxon>
        <taxon>Sordariomycetes</taxon>
        <taxon>Xylariomycetidae</taxon>
        <taxon>Xylariales</taxon>
        <taxon>Xylariaceae</taxon>
        <taxon>Anthostomella</taxon>
    </lineage>
</organism>
<evidence type="ECO:0000256" key="6">
    <source>
        <dbReference type="SAM" id="Phobius"/>
    </source>
</evidence>
<evidence type="ECO:0000256" key="2">
    <source>
        <dbReference type="ARBA" id="ARBA00022553"/>
    </source>
</evidence>
<keyword evidence="9" id="KW-1185">Reference proteome</keyword>
<dbReference type="EMBL" id="CAUWAG010000004">
    <property type="protein sequence ID" value="CAJ2502294.1"/>
    <property type="molecule type" value="Genomic_DNA"/>
</dbReference>
<evidence type="ECO:0000313" key="9">
    <source>
        <dbReference type="Proteomes" id="UP001295740"/>
    </source>
</evidence>
<evidence type="ECO:0000259" key="7">
    <source>
        <dbReference type="PROSITE" id="PS50075"/>
    </source>
</evidence>
<feature type="domain" description="Carrier" evidence="7">
    <location>
        <begin position="258"/>
        <end position="336"/>
    </location>
</feature>
<feature type="transmembrane region" description="Helical" evidence="6">
    <location>
        <begin position="12"/>
        <end position="29"/>
    </location>
</feature>
<keyword evidence="1" id="KW-0596">Phosphopantetheine</keyword>
<dbReference type="AlphaFoldDB" id="A0AAI8VCB4"/>
<dbReference type="PROSITE" id="PS50075">
    <property type="entry name" value="CARRIER"/>
    <property type="match status" value="1"/>
</dbReference>
<name>A0AAI8VCB4_9PEZI</name>
<sequence>MSSYVGICVGLARYGICAAVFYFLYLYIYRILLHPLRKHPGPILAKLSDAYAGYFVLLQRLHLATRENHLKYGVYMSSPLHGNEAHLSSQAPIVRHGPERLVFNSVPALQGESIPKITTHGRFANLEDIYLNDRVGKSFVYDLTRQANGTVNIFNAIDKNVHRRKRRFDDNIRGPHMLTGLEPFGLCDLMSRGFEVDNGTLQDPRALILLSALVAEQEASTASQGGPRRTAHVATTPWLKVLQFSVGAALVSEVDAGSLRAAVLRLLRKRVSKLVLIPLDHVDGHKALAQLGMDSMLAADFGAWFWNTFKVDVPFLDLLSTTMSLEDLSVLVEKKLTDVQEG</sequence>
<evidence type="ECO:0000313" key="8">
    <source>
        <dbReference type="EMBL" id="CAJ2502294.1"/>
    </source>
</evidence>
<dbReference type="PANTHER" id="PTHR24305:SF226">
    <property type="entry name" value="CYTOCHROME P450 MONOOXYGENASE"/>
    <property type="match status" value="1"/>
</dbReference>
<dbReference type="GO" id="GO:0031177">
    <property type="term" value="F:phosphopantetheine binding"/>
    <property type="evidence" value="ECO:0007669"/>
    <property type="project" value="InterPro"/>
</dbReference>
<accession>A0AAI8VCB4</accession>
<keyword evidence="2" id="KW-0597">Phosphoprotein</keyword>
<dbReference type="SUPFAM" id="SSF47336">
    <property type="entry name" value="ACP-like"/>
    <property type="match status" value="1"/>
</dbReference>
<dbReference type="PANTHER" id="PTHR24305">
    <property type="entry name" value="CYTOCHROME P450"/>
    <property type="match status" value="1"/>
</dbReference>
<dbReference type="GO" id="GO:0046872">
    <property type="term" value="F:metal ion binding"/>
    <property type="evidence" value="ECO:0007669"/>
    <property type="project" value="UniProtKB-KW"/>
</dbReference>
<keyword evidence="6" id="KW-1133">Transmembrane helix</keyword>